<proteinExistence type="predicted"/>
<evidence type="ECO:0000313" key="1">
    <source>
        <dbReference type="EMBL" id="GAH33885.1"/>
    </source>
</evidence>
<gene>
    <name evidence="1" type="ORF">S03H2_22097</name>
</gene>
<sequence length="51" mass="5788">MPENEEKAAEDFISLWKKKLATENSPSIIGDIQKENEQLRSKISANIDLIT</sequence>
<name>X1FMY9_9ZZZZ</name>
<feature type="non-terminal residue" evidence="1">
    <location>
        <position position="51"/>
    </location>
</feature>
<dbReference type="AlphaFoldDB" id="X1FMY9"/>
<reference evidence="1" key="1">
    <citation type="journal article" date="2014" name="Front. Microbiol.">
        <title>High frequency of phylogenetically diverse reductive dehalogenase-homologous genes in deep subseafloor sedimentary metagenomes.</title>
        <authorList>
            <person name="Kawai M."/>
            <person name="Futagami T."/>
            <person name="Toyoda A."/>
            <person name="Takaki Y."/>
            <person name="Nishi S."/>
            <person name="Hori S."/>
            <person name="Arai W."/>
            <person name="Tsubouchi T."/>
            <person name="Morono Y."/>
            <person name="Uchiyama I."/>
            <person name="Ito T."/>
            <person name="Fujiyama A."/>
            <person name="Inagaki F."/>
            <person name="Takami H."/>
        </authorList>
    </citation>
    <scope>NUCLEOTIDE SEQUENCE</scope>
    <source>
        <strain evidence="1">Expedition CK06-06</strain>
    </source>
</reference>
<comment type="caution">
    <text evidence="1">The sequence shown here is derived from an EMBL/GenBank/DDBJ whole genome shotgun (WGS) entry which is preliminary data.</text>
</comment>
<dbReference type="EMBL" id="BARU01011845">
    <property type="protein sequence ID" value="GAH33885.1"/>
    <property type="molecule type" value="Genomic_DNA"/>
</dbReference>
<protein>
    <submittedName>
        <fullName evidence="1">Uncharacterized protein</fullName>
    </submittedName>
</protein>
<accession>X1FMY9</accession>
<organism evidence="1">
    <name type="scientific">marine sediment metagenome</name>
    <dbReference type="NCBI Taxonomy" id="412755"/>
    <lineage>
        <taxon>unclassified sequences</taxon>
        <taxon>metagenomes</taxon>
        <taxon>ecological metagenomes</taxon>
    </lineage>
</organism>